<feature type="region of interest" description="Disordered" evidence="1">
    <location>
        <begin position="1"/>
        <end position="30"/>
    </location>
</feature>
<sequence>MSTSSTRASNKSHTRAGRDESPRFRVADTGGRPYIKPYSLVKKYRPGDQVYFTAPDSNPRVRQGPYTVRSPAGEGKYILVDEGGKVVNGGQAVSETDLEDAAA</sequence>
<dbReference type="RefSeq" id="XP_022507990.1">
    <property type="nucleotide sequence ID" value="XM_022659685.1"/>
</dbReference>
<keyword evidence="3" id="KW-1185">Reference proteome</keyword>
<dbReference type="Proteomes" id="UP000077002">
    <property type="component" value="Unassembled WGS sequence"/>
</dbReference>
<protein>
    <submittedName>
        <fullName evidence="2">Uncharacterized protein</fullName>
    </submittedName>
</protein>
<dbReference type="AlphaFoldDB" id="A0A177EVR0"/>
<name>A0A177EVR0_9EURO</name>
<comment type="caution">
    <text evidence="2">The sequence shown here is derived from an EMBL/GenBank/DDBJ whole genome shotgun (WGS) entry which is preliminary data.</text>
</comment>
<organism evidence="2 3">
    <name type="scientific">Fonsecaea monophora</name>
    <dbReference type="NCBI Taxonomy" id="254056"/>
    <lineage>
        <taxon>Eukaryota</taxon>
        <taxon>Fungi</taxon>
        <taxon>Dikarya</taxon>
        <taxon>Ascomycota</taxon>
        <taxon>Pezizomycotina</taxon>
        <taxon>Eurotiomycetes</taxon>
        <taxon>Chaetothyriomycetidae</taxon>
        <taxon>Chaetothyriales</taxon>
        <taxon>Herpotrichiellaceae</taxon>
        <taxon>Fonsecaea</taxon>
    </lineage>
</organism>
<gene>
    <name evidence="2" type="ORF">AYO21_09756</name>
</gene>
<feature type="compositionally biased region" description="Basic and acidic residues" evidence="1">
    <location>
        <begin position="16"/>
        <end position="26"/>
    </location>
</feature>
<accession>A0A177EVR0</accession>
<dbReference type="EMBL" id="LVKK01000101">
    <property type="protein sequence ID" value="OAG36038.1"/>
    <property type="molecule type" value="Genomic_DNA"/>
</dbReference>
<reference evidence="2 3" key="1">
    <citation type="submission" date="2016-03" db="EMBL/GenBank/DDBJ databases">
        <title>Draft genome sequence of the Fonsecaea monophora CBS 269.37.</title>
        <authorList>
            <person name="Bombassaro A."/>
            <person name="Vinicius W.A."/>
            <person name="De Hoog S."/>
            <person name="Sun J."/>
            <person name="Souza E.M."/>
            <person name="Raittz R.T."/>
            <person name="Costa F."/>
            <person name="Leao A.C."/>
            <person name="Tadra-Sfeir M.Z."/>
            <person name="Baura V."/>
            <person name="Balsanelli E."/>
            <person name="Pedrosa F.O."/>
            <person name="Moreno L.F."/>
            <person name="Steffens M.B."/>
            <person name="Xi L."/>
            <person name="Bocca A.L."/>
            <person name="Felipe M.S."/>
            <person name="Teixeira M."/>
            <person name="Telles Filho F.Q."/>
            <person name="Azevedo C.M."/>
            <person name="Gomes R."/>
            <person name="Vicente V.A."/>
        </authorList>
    </citation>
    <scope>NUCLEOTIDE SEQUENCE [LARGE SCALE GENOMIC DNA]</scope>
    <source>
        <strain evidence="2 3">CBS 269.37</strain>
    </source>
</reference>
<evidence type="ECO:0000313" key="2">
    <source>
        <dbReference type="EMBL" id="OAG36038.1"/>
    </source>
</evidence>
<evidence type="ECO:0000313" key="3">
    <source>
        <dbReference type="Proteomes" id="UP000077002"/>
    </source>
</evidence>
<evidence type="ECO:0000256" key="1">
    <source>
        <dbReference type="SAM" id="MobiDB-lite"/>
    </source>
</evidence>
<proteinExistence type="predicted"/>
<dbReference type="GeneID" id="34604885"/>